<evidence type="ECO:0000256" key="5">
    <source>
        <dbReference type="ARBA" id="ARBA00022989"/>
    </source>
</evidence>
<keyword evidence="3" id="KW-1003">Cell membrane</keyword>
<evidence type="ECO:0000256" key="2">
    <source>
        <dbReference type="ARBA" id="ARBA00022448"/>
    </source>
</evidence>
<evidence type="ECO:0000313" key="10">
    <source>
        <dbReference type="Proteomes" id="UP000320244"/>
    </source>
</evidence>
<dbReference type="OrthoDB" id="9815525at2"/>
<comment type="subcellular location">
    <subcellularLocation>
        <location evidence="1">Cell membrane</location>
        <topology evidence="1">Multi-pass membrane protein</topology>
    </subcellularLocation>
</comment>
<evidence type="ECO:0000259" key="8">
    <source>
        <dbReference type="PROSITE" id="PS50850"/>
    </source>
</evidence>
<evidence type="ECO:0000313" key="9">
    <source>
        <dbReference type="EMBL" id="TWP34303.1"/>
    </source>
</evidence>
<dbReference type="CDD" id="cd06173">
    <property type="entry name" value="MFS_MefA_like"/>
    <property type="match status" value="1"/>
</dbReference>
<dbReference type="GO" id="GO:0022857">
    <property type="term" value="F:transmembrane transporter activity"/>
    <property type="evidence" value="ECO:0007669"/>
    <property type="project" value="InterPro"/>
</dbReference>
<dbReference type="RefSeq" id="WP_146318979.1">
    <property type="nucleotide sequence ID" value="NZ_VCQV01000029.1"/>
</dbReference>
<feature type="transmembrane region" description="Helical" evidence="7">
    <location>
        <begin position="294"/>
        <end position="312"/>
    </location>
</feature>
<evidence type="ECO:0000256" key="6">
    <source>
        <dbReference type="ARBA" id="ARBA00023136"/>
    </source>
</evidence>
<feature type="transmembrane region" description="Helical" evidence="7">
    <location>
        <begin position="259"/>
        <end position="282"/>
    </location>
</feature>
<keyword evidence="4 7" id="KW-0812">Transmembrane</keyword>
<dbReference type="GO" id="GO:0005886">
    <property type="term" value="C:plasma membrane"/>
    <property type="evidence" value="ECO:0007669"/>
    <property type="project" value="UniProtKB-SubCell"/>
</dbReference>
<dbReference type="InterPro" id="IPR020846">
    <property type="entry name" value="MFS_dom"/>
</dbReference>
<feature type="domain" description="Major facilitator superfamily (MFS) profile" evidence="8">
    <location>
        <begin position="228"/>
        <end position="429"/>
    </location>
</feature>
<comment type="caution">
    <text evidence="9">The sequence shown here is derived from an EMBL/GenBank/DDBJ whole genome shotgun (WGS) entry which is preliminary data.</text>
</comment>
<dbReference type="PANTHER" id="PTHR23513">
    <property type="entry name" value="INTEGRAL MEMBRANE EFFLUX PROTEIN-RELATED"/>
    <property type="match status" value="1"/>
</dbReference>
<keyword evidence="10" id="KW-1185">Reference proteome</keyword>
<proteinExistence type="predicted"/>
<keyword evidence="5 7" id="KW-1133">Transmembrane helix</keyword>
<keyword evidence="6 7" id="KW-0472">Membrane</keyword>
<dbReference type="AlphaFoldDB" id="A0A563DWK2"/>
<evidence type="ECO:0000256" key="3">
    <source>
        <dbReference type="ARBA" id="ARBA00022475"/>
    </source>
</evidence>
<feature type="transmembrane region" description="Helical" evidence="7">
    <location>
        <begin position="318"/>
        <end position="337"/>
    </location>
</feature>
<feature type="transmembrane region" description="Helical" evidence="7">
    <location>
        <begin position="232"/>
        <end position="253"/>
    </location>
</feature>
<dbReference type="PROSITE" id="PS50850">
    <property type="entry name" value="MFS"/>
    <property type="match status" value="1"/>
</dbReference>
<name>A0A563DWK2_9MICO</name>
<keyword evidence="2" id="KW-0813">Transport</keyword>
<evidence type="ECO:0000256" key="7">
    <source>
        <dbReference type="SAM" id="Phobius"/>
    </source>
</evidence>
<accession>A0A563DWK2</accession>
<gene>
    <name evidence="9" type="ORF">FGL98_17875</name>
</gene>
<feature type="transmembrane region" description="Helical" evidence="7">
    <location>
        <begin position="55"/>
        <end position="76"/>
    </location>
</feature>
<sequence length="429" mass="45506">MNVPKIEVGADSLWRHRNFRRFWSAQGVSELGDRVTELALPLIAVILLDASPTQVGVLTAVVWLPNLASLFIGAWVEQHRHKRRLMIAADLFRAAALLSIPVTYWAGALTMPQLYAVAMLTGVGDVVFSTAYPSFFAHLVTERQYLQANSKLSTTRSGSFIAGPAIAGVLVQVLSAPITICLDAASFCFSALQVNRVTSTDAEPDVGDTSLIRRARAGVSYVVRHPYLRDSLGCATTMNFFNFIGATLLVLFANRILGLSAGIIGVAFGIGASGGAVGAMCIGRLTRRFGVGRVIAFGALVFPSAIAIAAAAQGQLWVRAMALAIAEFVGGFAVMCFDIPHNSLRTIVTPDSMRSRVAGGYSTINYGIRPVGAVVGGLLADWIGVRATLLVSATGGILALQWLIRSPILRLLDLGDVQSPRATAAAAEH</sequence>
<dbReference type="InterPro" id="IPR036259">
    <property type="entry name" value="MFS_trans_sf"/>
</dbReference>
<dbReference type="Proteomes" id="UP000320244">
    <property type="component" value="Unassembled WGS sequence"/>
</dbReference>
<evidence type="ECO:0000256" key="1">
    <source>
        <dbReference type="ARBA" id="ARBA00004651"/>
    </source>
</evidence>
<dbReference type="EMBL" id="VCQV01000029">
    <property type="protein sequence ID" value="TWP34303.1"/>
    <property type="molecule type" value="Genomic_DNA"/>
</dbReference>
<dbReference type="PANTHER" id="PTHR23513:SF6">
    <property type="entry name" value="MAJOR FACILITATOR SUPERFAMILY ASSOCIATED DOMAIN-CONTAINING PROTEIN"/>
    <property type="match status" value="1"/>
</dbReference>
<feature type="transmembrane region" description="Helical" evidence="7">
    <location>
        <begin position="385"/>
        <end position="404"/>
    </location>
</feature>
<reference evidence="9 10" key="1">
    <citation type="submission" date="2019-05" db="EMBL/GenBank/DDBJ databases">
        <authorList>
            <person name="Lee S.D."/>
        </authorList>
    </citation>
    <scope>NUCLEOTIDE SEQUENCE [LARGE SCALE GENOMIC DNA]</scope>
    <source>
        <strain evidence="9 10">C5-26</strain>
    </source>
</reference>
<dbReference type="InterPro" id="IPR010290">
    <property type="entry name" value="TM_effector"/>
</dbReference>
<dbReference type="Gene3D" id="1.20.1250.20">
    <property type="entry name" value="MFS general substrate transporter like domains"/>
    <property type="match status" value="1"/>
</dbReference>
<dbReference type="Pfam" id="PF05977">
    <property type="entry name" value="MFS_3"/>
    <property type="match status" value="1"/>
</dbReference>
<dbReference type="SUPFAM" id="SSF103473">
    <property type="entry name" value="MFS general substrate transporter"/>
    <property type="match status" value="1"/>
</dbReference>
<organism evidence="9 10">
    <name type="scientific">Leekyejoonella antrihumi</name>
    <dbReference type="NCBI Taxonomy" id="1660198"/>
    <lineage>
        <taxon>Bacteria</taxon>
        <taxon>Bacillati</taxon>
        <taxon>Actinomycetota</taxon>
        <taxon>Actinomycetes</taxon>
        <taxon>Micrococcales</taxon>
        <taxon>Dermacoccaceae</taxon>
        <taxon>Leekyejoonella</taxon>
    </lineage>
</organism>
<protein>
    <submittedName>
        <fullName evidence="9">MFS transporter</fullName>
    </submittedName>
</protein>
<evidence type="ECO:0000256" key="4">
    <source>
        <dbReference type="ARBA" id="ARBA00022692"/>
    </source>
</evidence>
<reference evidence="9 10" key="2">
    <citation type="submission" date="2019-08" db="EMBL/GenBank/DDBJ databases">
        <title>Jejuicoccus antrihumi gen. nov., sp. nov., a new member of the family Dermacoccaceae isolated from a cave.</title>
        <authorList>
            <person name="Schumann P."/>
            <person name="Kim I.S."/>
        </authorList>
    </citation>
    <scope>NUCLEOTIDE SEQUENCE [LARGE SCALE GENOMIC DNA]</scope>
    <source>
        <strain evidence="9 10">C5-26</strain>
    </source>
</reference>